<name>A0A836C6E1_9CHLO</name>
<evidence type="ECO:0000259" key="4">
    <source>
        <dbReference type="PROSITE" id="PS50076"/>
    </source>
</evidence>
<dbReference type="GO" id="GO:0051087">
    <property type="term" value="F:protein-folding chaperone binding"/>
    <property type="evidence" value="ECO:0007669"/>
    <property type="project" value="InterPro"/>
</dbReference>
<dbReference type="SUPFAM" id="SSF47144">
    <property type="entry name" value="HSC20 (HSCB), C-terminal oligomerisation domain"/>
    <property type="match status" value="1"/>
</dbReference>
<proteinExistence type="inferred from homology"/>
<gene>
    <name evidence="5" type="ORF">HYH03_001591</name>
</gene>
<dbReference type="PANTHER" id="PTHR14021">
    <property type="entry name" value="IRON-SULFUR CLUSTER CO-CHAPERONE PROTEIN HSCB"/>
    <property type="match status" value="1"/>
</dbReference>
<evidence type="ECO:0000313" key="6">
    <source>
        <dbReference type="Proteomes" id="UP000612055"/>
    </source>
</evidence>
<feature type="compositionally biased region" description="Basic and acidic residues" evidence="3">
    <location>
        <begin position="83"/>
        <end position="93"/>
    </location>
</feature>
<dbReference type="InterPro" id="IPR036869">
    <property type="entry name" value="J_dom_sf"/>
</dbReference>
<dbReference type="PROSITE" id="PS50076">
    <property type="entry name" value="DNAJ_2"/>
    <property type="match status" value="1"/>
</dbReference>
<dbReference type="Gene3D" id="1.10.287.110">
    <property type="entry name" value="DnaJ domain"/>
    <property type="match status" value="1"/>
</dbReference>
<reference evidence="5" key="1">
    <citation type="journal article" date="2020" name="bioRxiv">
        <title>Comparative genomics of Chlamydomonas.</title>
        <authorList>
            <person name="Craig R.J."/>
            <person name="Hasan A.R."/>
            <person name="Ness R.W."/>
            <person name="Keightley P.D."/>
        </authorList>
    </citation>
    <scope>NUCLEOTIDE SEQUENCE</scope>
    <source>
        <strain evidence="5">CCAP 11/70</strain>
    </source>
</reference>
<dbReference type="GO" id="GO:0044571">
    <property type="term" value="P:[2Fe-2S] cluster assembly"/>
    <property type="evidence" value="ECO:0007669"/>
    <property type="project" value="InterPro"/>
</dbReference>
<dbReference type="InterPro" id="IPR001623">
    <property type="entry name" value="DnaJ_domain"/>
</dbReference>
<dbReference type="CDD" id="cd06257">
    <property type="entry name" value="DnaJ"/>
    <property type="match status" value="1"/>
</dbReference>
<dbReference type="SMART" id="SM00271">
    <property type="entry name" value="DnaJ"/>
    <property type="match status" value="1"/>
</dbReference>
<keyword evidence="2" id="KW-0143">Chaperone</keyword>
<protein>
    <recommendedName>
        <fullName evidence="4">J domain-containing protein</fullName>
    </recommendedName>
</protein>
<dbReference type="InterPro" id="IPR009073">
    <property type="entry name" value="HscB_oligo_C"/>
</dbReference>
<comment type="similarity">
    <text evidence="1">Belongs to the HscB family.</text>
</comment>
<dbReference type="PANTHER" id="PTHR14021:SF15">
    <property type="entry name" value="IRON-SULFUR CLUSTER CO-CHAPERONE PROTEIN HSCB"/>
    <property type="match status" value="1"/>
</dbReference>
<sequence>MSARRFISLLGRRDVGELAAAARWAPFAASASGAIAADACQPSTSAPSTVDQLLLRLARGAPAASLPTGLRWAHDHACTSACTHEDEEHKESAARPQSSRQRPSRPLDDAAAQHASGRARPVTLEELEKACWSCDKHVKRGGLVCHGCETVQPPDDSLNYFDLFSLPLTFDLAPAFLEKRYKALQWNLHPDKMGHKAPEEREFSAQQAALVNLAYSILKAPLSRANYMLMLRGISAGDNHEGTIEDPELLMQVLEAREEVEDTSDPATLSALLARNRAQQEGLVGQLSAAFRDGDERRAVGLVTQLQYLAKLEAEIIKKLPQL</sequence>
<dbReference type="InterPro" id="IPR036386">
    <property type="entry name" value="HscB_C_sf"/>
</dbReference>
<evidence type="ECO:0000313" key="5">
    <source>
        <dbReference type="EMBL" id="KAG2500829.1"/>
    </source>
</evidence>
<dbReference type="GO" id="GO:0001671">
    <property type="term" value="F:ATPase activator activity"/>
    <property type="evidence" value="ECO:0007669"/>
    <property type="project" value="InterPro"/>
</dbReference>
<evidence type="ECO:0000256" key="3">
    <source>
        <dbReference type="SAM" id="MobiDB-lite"/>
    </source>
</evidence>
<keyword evidence="6" id="KW-1185">Reference proteome</keyword>
<accession>A0A836C6E1</accession>
<feature type="region of interest" description="Disordered" evidence="3">
    <location>
        <begin position="83"/>
        <end position="119"/>
    </location>
</feature>
<dbReference type="HAMAP" id="MF_00682">
    <property type="entry name" value="HscB"/>
    <property type="match status" value="1"/>
</dbReference>
<organism evidence="5 6">
    <name type="scientific">Edaphochlamys debaryana</name>
    <dbReference type="NCBI Taxonomy" id="47281"/>
    <lineage>
        <taxon>Eukaryota</taxon>
        <taxon>Viridiplantae</taxon>
        <taxon>Chlorophyta</taxon>
        <taxon>core chlorophytes</taxon>
        <taxon>Chlorophyceae</taxon>
        <taxon>CS clade</taxon>
        <taxon>Chlamydomonadales</taxon>
        <taxon>Chlamydomonadales incertae sedis</taxon>
        <taxon>Edaphochlamys</taxon>
    </lineage>
</organism>
<dbReference type="Gene3D" id="1.20.1280.20">
    <property type="entry name" value="HscB, C-terminal domain"/>
    <property type="match status" value="1"/>
</dbReference>
<dbReference type="InterPro" id="IPR004640">
    <property type="entry name" value="HscB"/>
</dbReference>
<dbReference type="SUPFAM" id="SSF46565">
    <property type="entry name" value="Chaperone J-domain"/>
    <property type="match status" value="1"/>
</dbReference>
<evidence type="ECO:0000256" key="2">
    <source>
        <dbReference type="ARBA" id="ARBA00023186"/>
    </source>
</evidence>
<comment type="caution">
    <text evidence="5">The sequence shown here is derived from an EMBL/GenBank/DDBJ whole genome shotgun (WGS) entry which is preliminary data.</text>
</comment>
<dbReference type="GO" id="GO:0051259">
    <property type="term" value="P:protein complex oligomerization"/>
    <property type="evidence" value="ECO:0007669"/>
    <property type="project" value="InterPro"/>
</dbReference>
<evidence type="ECO:0000256" key="1">
    <source>
        <dbReference type="ARBA" id="ARBA00010476"/>
    </source>
</evidence>
<dbReference type="AlphaFoldDB" id="A0A836C6E1"/>
<dbReference type="OrthoDB" id="448954at2759"/>
<feature type="domain" description="J" evidence="4">
    <location>
        <begin position="159"/>
        <end position="231"/>
    </location>
</feature>
<dbReference type="EMBL" id="JAEHOE010000003">
    <property type="protein sequence ID" value="KAG2500829.1"/>
    <property type="molecule type" value="Genomic_DNA"/>
</dbReference>
<dbReference type="Proteomes" id="UP000612055">
    <property type="component" value="Unassembled WGS sequence"/>
</dbReference>
<dbReference type="NCBIfam" id="TIGR00714">
    <property type="entry name" value="hscB"/>
    <property type="match status" value="1"/>
</dbReference>
<dbReference type="Pfam" id="PF07743">
    <property type="entry name" value="HSCB_C"/>
    <property type="match status" value="1"/>
</dbReference>